<evidence type="ECO:0000256" key="1">
    <source>
        <dbReference type="ARBA" id="ARBA00023015"/>
    </source>
</evidence>
<keyword evidence="3" id="KW-0804">Transcription</keyword>
<feature type="domain" description="HTH tetR-type" evidence="6">
    <location>
        <begin position="20"/>
        <end position="80"/>
    </location>
</feature>
<evidence type="ECO:0000256" key="5">
    <source>
        <dbReference type="SAM" id="MobiDB-lite"/>
    </source>
</evidence>
<dbReference type="InterPro" id="IPR009057">
    <property type="entry name" value="Homeodomain-like_sf"/>
</dbReference>
<dbReference type="PROSITE" id="PS50977">
    <property type="entry name" value="HTH_TETR_2"/>
    <property type="match status" value="1"/>
</dbReference>
<evidence type="ECO:0000256" key="4">
    <source>
        <dbReference type="PROSITE-ProRule" id="PRU00335"/>
    </source>
</evidence>
<dbReference type="InterPro" id="IPR050109">
    <property type="entry name" value="HTH-type_TetR-like_transc_reg"/>
</dbReference>
<keyword evidence="8" id="KW-1185">Reference proteome</keyword>
<dbReference type="Proteomes" id="UP000604475">
    <property type="component" value="Unassembled WGS sequence"/>
</dbReference>
<feature type="DNA-binding region" description="H-T-H motif" evidence="4">
    <location>
        <begin position="43"/>
        <end position="62"/>
    </location>
</feature>
<dbReference type="GO" id="GO:0003700">
    <property type="term" value="F:DNA-binding transcription factor activity"/>
    <property type="evidence" value="ECO:0007669"/>
    <property type="project" value="TreeGrafter"/>
</dbReference>
<dbReference type="AlphaFoldDB" id="A0A937ULH8"/>
<organism evidence="7 8">
    <name type="scientific">Frankia nepalensis</name>
    <dbReference type="NCBI Taxonomy" id="1836974"/>
    <lineage>
        <taxon>Bacteria</taxon>
        <taxon>Bacillati</taxon>
        <taxon>Actinomycetota</taxon>
        <taxon>Actinomycetes</taxon>
        <taxon>Frankiales</taxon>
        <taxon>Frankiaceae</taxon>
        <taxon>Frankia</taxon>
    </lineage>
</organism>
<dbReference type="GO" id="GO:0000976">
    <property type="term" value="F:transcription cis-regulatory region binding"/>
    <property type="evidence" value="ECO:0007669"/>
    <property type="project" value="TreeGrafter"/>
</dbReference>
<dbReference type="InterPro" id="IPR036271">
    <property type="entry name" value="Tet_transcr_reg_TetR-rel_C_sf"/>
</dbReference>
<accession>A0A937ULH8</accession>
<proteinExistence type="predicted"/>
<dbReference type="Gene3D" id="1.10.357.10">
    <property type="entry name" value="Tetracycline Repressor, domain 2"/>
    <property type="match status" value="1"/>
</dbReference>
<reference evidence="7" key="1">
    <citation type="submission" date="2020-12" db="EMBL/GenBank/DDBJ databases">
        <title>Genomic characterization of non-nitrogen-fixing Frankia strains.</title>
        <authorList>
            <person name="Carlos-Shanley C."/>
            <person name="Guerra T."/>
            <person name="Hahn D."/>
        </authorList>
    </citation>
    <scope>NUCLEOTIDE SEQUENCE</scope>
    <source>
        <strain evidence="7">CN6</strain>
    </source>
</reference>
<dbReference type="SUPFAM" id="SSF48498">
    <property type="entry name" value="Tetracyclin repressor-like, C-terminal domain"/>
    <property type="match status" value="1"/>
</dbReference>
<sequence length="207" mass="22498">MPPASRAANEPTRPRTKPAEQRRADLLDAAEQLIMRKGIATVTIDDLTRAAGVAKGTFYLHFKSKDEVVHALQERFSDLFADRIAAAIDASPGWGDKLDACVQASFDAFRENYDLHEVLFRHGGPRPRPDLPAPHLRLVEVIQSLLEAGTAAGAYAVVDPATTAVLFYVTMHAFDPGSFGHAPPSDDRLLAATRTLLRRVAGFDSAP</sequence>
<evidence type="ECO:0000256" key="2">
    <source>
        <dbReference type="ARBA" id="ARBA00023125"/>
    </source>
</evidence>
<comment type="caution">
    <text evidence="7">The sequence shown here is derived from an EMBL/GenBank/DDBJ whole genome shotgun (WGS) entry which is preliminary data.</text>
</comment>
<keyword evidence="1" id="KW-0805">Transcription regulation</keyword>
<keyword evidence="2 4" id="KW-0238">DNA-binding</keyword>
<dbReference type="Pfam" id="PF00440">
    <property type="entry name" value="TetR_N"/>
    <property type="match status" value="1"/>
</dbReference>
<dbReference type="SUPFAM" id="SSF46689">
    <property type="entry name" value="Homeodomain-like"/>
    <property type="match status" value="1"/>
</dbReference>
<evidence type="ECO:0000259" key="6">
    <source>
        <dbReference type="PROSITE" id="PS50977"/>
    </source>
</evidence>
<evidence type="ECO:0000313" key="8">
    <source>
        <dbReference type="Proteomes" id="UP000604475"/>
    </source>
</evidence>
<dbReference type="PROSITE" id="PS01081">
    <property type="entry name" value="HTH_TETR_1"/>
    <property type="match status" value="1"/>
</dbReference>
<evidence type="ECO:0000313" key="7">
    <source>
        <dbReference type="EMBL" id="MBL7626038.1"/>
    </source>
</evidence>
<dbReference type="PANTHER" id="PTHR30055:SF234">
    <property type="entry name" value="HTH-TYPE TRANSCRIPTIONAL REGULATOR BETI"/>
    <property type="match status" value="1"/>
</dbReference>
<dbReference type="InterPro" id="IPR023772">
    <property type="entry name" value="DNA-bd_HTH_TetR-type_CS"/>
</dbReference>
<dbReference type="InterPro" id="IPR001647">
    <property type="entry name" value="HTH_TetR"/>
</dbReference>
<dbReference type="PANTHER" id="PTHR30055">
    <property type="entry name" value="HTH-TYPE TRANSCRIPTIONAL REGULATOR RUTR"/>
    <property type="match status" value="1"/>
</dbReference>
<protein>
    <submittedName>
        <fullName evidence="7">TetR/AcrR family transcriptional regulator</fullName>
    </submittedName>
</protein>
<dbReference type="Gene3D" id="1.10.10.60">
    <property type="entry name" value="Homeodomain-like"/>
    <property type="match status" value="1"/>
</dbReference>
<dbReference type="RefSeq" id="WP_203001782.1">
    <property type="nucleotide sequence ID" value="NZ_JADWYU010000146.1"/>
</dbReference>
<gene>
    <name evidence="7" type="ORF">I7412_02365</name>
</gene>
<feature type="region of interest" description="Disordered" evidence="5">
    <location>
        <begin position="1"/>
        <end position="21"/>
    </location>
</feature>
<evidence type="ECO:0000256" key="3">
    <source>
        <dbReference type="ARBA" id="ARBA00023163"/>
    </source>
</evidence>
<dbReference type="EMBL" id="JAEACQ010000122">
    <property type="protein sequence ID" value="MBL7626038.1"/>
    <property type="molecule type" value="Genomic_DNA"/>
</dbReference>
<name>A0A937ULH8_9ACTN</name>
<dbReference type="PRINTS" id="PR00455">
    <property type="entry name" value="HTHTETR"/>
</dbReference>